<feature type="compositionally biased region" description="Basic and acidic residues" evidence="1">
    <location>
        <begin position="9"/>
        <end position="20"/>
    </location>
</feature>
<name>A0A8J5CPT9_CHIOP</name>
<proteinExistence type="predicted"/>
<accession>A0A8J5CPT9</accession>
<dbReference type="Proteomes" id="UP000770661">
    <property type="component" value="Unassembled WGS sequence"/>
</dbReference>
<keyword evidence="3" id="KW-1185">Reference proteome</keyword>
<organism evidence="2 3">
    <name type="scientific">Chionoecetes opilio</name>
    <name type="common">Atlantic snow crab</name>
    <name type="synonym">Cancer opilio</name>
    <dbReference type="NCBI Taxonomy" id="41210"/>
    <lineage>
        <taxon>Eukaryota</taxon>
        <taxon>Metazoa</taxon>
        <taxon>Ecdysozoa</taxon>
        <taxon>Arthropoda</taxon>
        <taxon>Crustacea</taxon>
        <taxon>Multicrustacea</taxon>
        <taxon>Malacostraca</taxon>
        <taxon>Eumalacostraca</taxon>
        <taxon>Eucarida</taxon>
        <taxon>Decapoda</taxon>
        <taxon>Pleocyemata</taxon>
        <taxon>Brachyura</taxon>
        <taxon>Eubrachyura</taxon>
        <taxon>Majoidea</taxon>
        <taxon>Majidae</taxon>
        <taxon>Chionoecetes</taxon>
    </lineage>
</organism>
<dbReference type="OrthoDB" id="6366253at2759"/>
<reference evidence="2" key="1">
    <citation type="submission" date="2020-07" db="EMBL/GenBank/DDBJ databases">
        <title>The High-quality genome of the commercially important snow crab, Chionoecetes opilio.</title>
        <authorList>
            <person name="Jeong J.-H."/>
            <person name="Ryu S."/>
        </authorList>
    </citation>
    <scope>NUCLEOTIDE SEQUENCE</scope>
    <source>
        <strain evidence="2">MADBK_172401_WGS</strain>
        <tissue evidence="2">Digestive gland</tissue>
    </source>
</reference>
<evidence type="ECO:0000256" key="1">
    <source>
        <dbReference type="SAM" id="MobiDB-lite"/>
    </source>
</evidence>
<protein>
    <submittedName>
        <fullName evidence="2">Uncharacterized protein</fullName>
    </submittedName>
</protein>
<evidence type="ECO:0000313" key="2">
    <source>
        <dbReference type="EMBL" id="KAG0728238.1"/>
    </source>
</evidence>
<sequence length="279" mass="30469">MGCSQAAHTPERRVPQRETTRIGPFTPRSPHPKPDRRSKGKSKPQSDDPVHPPTGAAEVRFPSYGTPSKISTPPLENRDAFQTGNWSCMGPGNFGLQPPPPHPFSPAARQSPGVEPQAPPGTADCLWARGSMPLPDRPNLQPSILQPRTQEPLLCDDHPPQGFHHLRRLFSVPGSRSWSRGQTLRVALGRPLGADTTPTHTIRVFCRYSGMLGVPLRSRADGGAPNSPHRLPENSGRWGFFLSPRFLRRFTPSLMGPAEAALKSVKKPSQNGAPKATRQ</sequence>
<gene>
    <name evidence="2" type="ORF">GWK47_032904</name>
</gene>
<dbReference type="EMBL" id="JACEEZ010002424">
    <property type="protein sequence ID" value="KAG0728238.1"/>
    <property type="molecule type" value="Genomic_DNA"/>
</dbReference>
<evidence type="ECO:0000313" key="3">
    <source>
        <dbReference type="Proteomes" id="UP000770661"/>
    </source>
</evidence>
<feature type="region of interest" description="Disordered" evidence="1">
    <location>
        <begin position="1"/>
        <end position="120"/>
    </location>
</feature>
<comment type="caution">
    <text evidence="2">The sequence shown here is derived from an EMBL/GenBank/DDBJ whole genome shotgun (WGS) entry which is preliminary data.</text>
</comment>
<dbReference type="AlphaFoldDB" id="A0A8J5CPT9"/>